<sequence length="107" mass="11954">MDPTSTFNAMLEAYANSDHEEAREHATNLMDWLLKGGFPPRFFLAAKSQSVFELSTNFAEQASAEVCRRILRDDNFGPDETGGEYCDPEPSGPCHPSELIRNQCDLP</sequence>
<evidence type="ECO:0000313" key="2">
    <source>
        <dbReference type="EMBL" id="QDS92489.1"/>
    </source>
</evidence>
<name>A0A517MC69_9BACT</name>
<accession>A0A517MC69</accession>
<reference evidence="2 3" key="1">
    <citation type="submission" date="2019-02" db="EMBL/GenBank/DDBJ databases">
        <title>Deep-cultivation of Planctomycetes and their phenomic and genomic characterization uncovers novel biology.</title>
        <authorList>
            <person name="Wiegand S."/>
            <person name="Jogler M."/>
            <person name="Boedeker C."/>
            <person name="Pinto D."/>
            <person name="Vollmers J."/>
            <person name="Rivas-Marin E."/>
            <person name="Kohn T."/>
            <person name="Peeters S.H."/>
            <person name="Heuer A."/>
            <person name="Rast P."/>
            <person name="Oberbeckmann S."/>
            <person name="Bunk B."/>
            <person name="Jeske O."/>
            <person name="Meyerdierks A."/>
            <person name="Storesund J.E."/>
            <person name="Kallscheuer N."/>
            <person name="Luecker S."/>
            <person name="Lage O.M."/>
            <person name="Pohl T."/>
            <person name="Merkel B.J."/>
            <person name="Hornburger P."/>
            <person name="Mueller R.-W."/>
            <person name="Bruemmer F."/>
            <person name="Labrenz M."/>
            <person name="Spormann A.M."/>
            <person name="Op den Camp H."/>
            <person name="Overmann J."/>
            <person name="Amann R."/>
            <person name="Jetten M.S.M."/>
            <person name="Mascher T."/>
            <person name="Medema M.H."/>
            <person name="Devos D.P."/>
            <person name="Kaster A.-K."/>
            <person name="Ovreas L."/>
            <person name="Rohde M."/>
            <person name="Galperin M.Y."/>
            <person name="Jogler C."/>
        </authorList>
    </citation>
    <scope>NUCLEOTIDE SEQUENCE [LARGE SCALE GENOMIC DNA]</scope>
    <source>
        <strain evidence="2 3">FF011L</strain>
    </source>
</reference>
<keyword evidence="3" id="KW-1185">Reference proteome</keyword>
<feature type="region of interest" description="Disordered" evidence="1">
    <location>
        <begin position="78"/>
        <end position="107"/>
    </location>
</feature>
<dbReference type="EMBL" id="CP036262">
    <property type="protein sequence ID" value="QDS92489.1"/>
    <property type="molecule type" value="Genomic_DNA"/>
</dbReference>
<protein>
    <submittedName>
        <fullName evidence="2">Uncharacterized protein</fullName>
    </submittedName>
</protein>
<gene>
    <name evidence="2" type="ORF">FF011L_12320</name>
</gene>
<dbReference type="AlphaFoldDB" id="A0A517MC69"/>
<dbReference type="KEGG" id="rml:FF011L_12320"/>
<proteinExistence type="predicted"/>
<evidence type="ECO:0000313" key="3">
    <source>
        <dbReference type="Proteomes" id="UP000320672"/>
    </source>
</evidence>
<organism evidence="2 3">
    <name type="scientific">Roseimaritima multifibrata</name>
    <dbReference type="NCBI Taxonomy" id="1930274"/>
    <lineage>
        <taxon>Bacteria</taxon>
        <taxon>Pseudomonadati</taxon>
        <taxon>Planctomycetota</taxon>
        <taxon>Planctomycetia</taxon>
        <taxon>Pirellulales</taxon>
        <taxon>Pirellulaceae</taxon>
        <taxon>Roseimaritima</taxon>
    </lineage>
</organism>
<dbReference type="OrthoDB" id="289470at2"/>
<evidence type="ECO:0000256" key="1">
    <source>
        <dbReference type="SAM" id="MobiDB-lite"/>
    </source>
</evidence>
<dbReference type="Proteomes" id="UP000320672">
    <property type="component" value="Chromosome"/>
</dbReference>
<dbReference type="RefSeq" id="WP_145350734.1">
    <property type="nucleotide sequence ID" value="NZ_CP036262.1"/>
</dbReference>